<feature type="domain" description="HTH merR-type" evidence="4">
    <location>
        <begin position="1"/>
        <end position="69"/>
    </location>
</feature>
<dbReference type="RefSeq" id="WP_068804041.1">
    <property type="nucleotide sequence ID" value="NZ_CP014671.1"/>
</dbReference>
<keyword evidence="6" id="KW-1185">Reference proteome</keyword>
<accession>A0A1B1YTM8</accession>
<evidence type="ECO:0000256" key="2">
    <source>
        <dbReference type="ARBA" id="ARBA00023125"/>
    </source>
</evidence>
<dbReference type="EMBL" id="CP014671">
    <property type="protein sequence ID" value="ANX04126.1"/>
    <property type="molecule type" value="Genomic_DNA"/>
</dbReference>
<reference evidence="6" key="1">
    <citation type="submission" date="2016-03" db="EMBL/GenBank/DDBJ databases">
        <title>Complete genome sequence of Solimmundus cernigliae, representing a novel lineage of polycyclic aromatic hydrocarbon degraders within the Gammaproteobacteria.</title>
        <authorList>
            <person name="Singleton D.R."/>
            <person name="Dickey A.N."/>
            <person name="Scholl E.H."/>
            <person name="Wright F.A."/>
            <person name="Aitken M.D."/>
        </authorList>
    </citation>
    <scope>NUCLEOTIDE SEQUENCE [LARGE SCALE GENOMIC DNA]</scope>
    <source>
        <strain evidence="6">TR3.2</strain>
    </source>
</reference>
<dbReference type="InterPro" id="IPR009061">
    <property type="entry name" value="DNA-bd_dom_put_sf"/>
</dbReference>
<evidence type="ECO:0000259" key="4">
    <source>
        <dbReference type="PROSITE" id="PS50937"/>
    </source>
</evidence>
<keyword evidence="3" id="KW-0804">Transcription</keyword>
<dbReference type="PRINTS" id="PR00040">
    <property type="entry name" value="HTHMERR"/>
</dbReference>
<dbReference type="KEGG" id="gbi:PG2T_07995"/>
<dbReference type="GO" id="GO:0003677">
    <property type="term" value="F:DNA binding"/>
    <property type="evidence" value="ECO:0007669"/>
    <property type="project" value="UniProtKB-KW"/>
</dbReference>
<dbReference type="PROSITE" id="PS50937">
    <property type="entry name" value="HTH_MERR_2"/>
    <property type="match status" value="1"/>
</dbReference>
<dbReference type="SMART" id="SM00422">
    <property type="entry name" value="HTH_MERR"/>
    <property type="match status" value="1"/>
</dbReference>
<dbReference type="OrthoDB" id="9808480at2"/>
<evidence type="ECO:0000256" key="3">
    <source>
        <dbReference type="ARBA" id="ARBA00023163"/>
    </source>
</evidence>
<dbReference type="Pfam" id="PF13411">
    <property type="entry name" value="MerR_1"/>
    <property type="match status" value="1"/>
</dbReference>
<evidence type="ECO:0000313" key="6">
    <source>
        <dbReference type="Proteomes" id="UP000092952"/>
    </source>
</evidence>
<sequence length="135" mass="14655">MTVNELARAAGVGPGKVRYYARRGLLPARREPSNGYRSFETAALARLRFIAGGRALGFSLKELGRSLAQADAGRSPCPQVRVLLDERIAAVAAQRRALEREEARLNAIVAQWAALSDGVPDEQRVCPLIEVARST</sequence>
<dbReference type="STRING" id="1810504.PG2T_07995"/>
<organism evidence="5 6">
    <name type="scientific">Immundisolibacter cernigliae</name>
    <dbReference type="NCBI Taxonomy" id="1810504"/>
    <lineage>
        <taxon>Bacteria</taxon>
        <taxon>Pseudomonadati</taxon>
        <taxon>Pseudomonadota</taxon>
        <taxon>Gammaproteobacteria</taxon>
        <taxon>Immundisolibacterales</taxon>
        <taxon>Immundisolibacteraceae</taxon>
        <taxon>Immundisolibacter</taxon>
    </lineage>
</organism>
<dbReference type="AlphaFoldDB" id="A0A1B1YTM8"/>
<protein>
    <recommendedName>
        <fullName evidence="4">HTH merR-type domain-containing protein</fullName>
    </recommendedName>
</protein>
<gene>
    <name evidence="5" type="ORF">PG2T_07995</name>
</gene>
<name>A0A1B1YTM8_9GAMM</name>
<proteinExistence type="predicted"/>
<dbReference type="InterPro" id="IPR047057">
    <property type="entry name" value="MerR_fam"/>
</dbReference>
<dbReference type="SUPFAM" id="SSF46955">
    <property type="entry name" value="Putative DNA-binding domain"/>
    <property type="match status" value="1"/>
</dbReference>
<evidence type="ECO:0000313" key="5">
    <source>
        <dbReference type="EMBL" id="ANX04126.1"/>
    </source>
</evidence>
<keyword evidence="2" id="KW-0238">DNA-binding</keyword>
<dbReference type="PANTHER" id="PTHR30204">
    <property type="entry name" value="REDOX-CYCLING DRUG-SENSING TRANSCRIPTIONAL ACTIVATOR SOXR"/>
    <property type="match status" value="1"/>
</dbReference>
<dbReference type="Gene3D" id="1.10.1660.10">
    <property type="match status" value="1"/>
</dbReference>
<dbReference type="InParanoid" id="A0A1B1YTM8"/>
<keyword evidence="1" id="KW-0805">Transcription regulation</keyword>
<dbReference type="GO" id="GO:0003700">
    <property type="term" value="F:DNA-binding transcription factor activity"/>
    <property type="evidence" value="ECO:0007669"/>
    <property type="project" value="InterPro"/>
</dbReference>
<dbReference type="InterPro" id="IPR000551">
    <property type="entry name" value="MerR-type_HTH_dom"/>
</dbReference>
<dbReference type="PANTHER" id="PTHR30204:SF94">
    <property type="entry name" value="HEAVY METAL-DEPENDENT TRANSCRIPTIONAL REGULATOR HI_0293-RELATED"/>
    <property type="match status" value="1"/>
</dbReference>
<dbReference type="Proteomes" id="UP000092952">
    <property type="component" value="Chromosome"/>
</dbReference>
<evidence type="ECO:0000256" key="1">
    <source>
        <dbReference type="ARBA" id="ARBA00023015"/>
    </source>
</evidence>